<evidence type="ECO:0000313" key="1">
    <source>
        <dbReference type="EMBL" id="MCU6706976.1"/>
    </source>
</evidence>
<keyword evidence="2" id="KW-1185">Reference proteome</keyword>
<keyword evidence="1" id="KW-0121">Carboxypeptidase</keyword>
<dbReference type="GO" id="GO:0004180">
    <property type="term" value="F:carboxypeptidase activity"/>
    <property type="evidence" value="ECO:0007669"/>
    <property type="project" value="UniProtKB-KW"/>
</dbReference>
<keyword evidence="1" id="KW-0378">Hydrolase</keyword>
<comment type="caution">
    <text evidence="1">The sequence shown here is derived from an EMBL/GenBank/DDBJ whole genome shotgun (WGS) entry which is preliminary data.</text>
</comment>
<dbReference type="Proteomes" id="UP001208131">
    <property type="component" value="Unassembled WGS sequence"/>
</dbReference>
<name>A0AAE3IIU7_9FIRM</name>
<proteinExistence type="predicted"/>
<keyword evidence="1" id="KW-0645">Protease</keyword>
<accession>A0AAE3IIU7</accession>
<evidence type="ECO:0000313" key="2">
    <source>
        <dbReference type="Proteomes" id="UP001208131"/>
    </source>
</evidence>
<sequence length="61" mass="6910">MEQKITAIPRGCDSARVEQVIVTRALKGAGTENDPCREVIQYWTLDGELIVTRSQYEEGKR</sequence>
<protein>
    <submittedName>
        <fullName evidence="1">Carboxypeptidase</fullName>
    </submittedName>
</protein>
<dbReference type="EMBL" id="JAOQJZ010000021">
    <property type="protein sequence ID" value="MCU6706976.1"/>
    <property type="molecule type" value="Genomic_DNA"/>
</dbReference>
<reference evidence="1 2" key="1">
    <citation type="journal article" date="2021" name="ISME Commun">
        <title>Automated analysis of genomic sequences facilitates high-throughput and comprehensive description of bacteria.</title>
        <authorList>
            <person name="Hitch T.C.A."/>
        </authorList>
    </citation>
    <scope>NUCLEOTIDE SEQUENCE [LARGE SCALE GENOMIC DNA]</scope>
    <source>
        <strain evidence="1 2">Sanger_31</strain>
    </source>
</reference>
<gene>
    <name evidence="1" type="ORF">OCV57_13755</name>
</gene>
<dbReference type="AlphaFoldDB" id="A0AAE3IIU7"/>
<organism evidence="1 2">
    <name type="scientific">Hominimerdicola aceti</name>
    <dbReference type="NCBI Taxonomy" id="2981726"/>
    <lineage>
        <taxon>Bacteria</taxon>
        <taxon>Bacillati</taxon>
        <taxon>Bacillota</taxon>
        <taxon>Clostridia</taxon>
        <taxon>Eubacteriales</taxon>
        <taxon>Oscillospiraceae</taxon>
        <taxon>Hominimerdicola</taxon>
    </lineage>
</organism>
<dbReference type="RefSeq" id="WP_267302005.1">
    <property type="nucleotide sequence ID" value="NZ_JAOQJZ010000021.1"/>
</dbReference>